<name>A0A3L7ZSE7_PARDI</name>
<dbReference type="EMBL" id="SRYM01000030">
    <property type="protein sequence ID" value="TGY57011.1"/>
    <property type="molecule type" value="Genomic_DNA"/>
</dbReference>
<dbReference type="PANTHER" id="PTHR30069">
    <property type="entry name" value="TONB-DEPENDENT OUTER MEMBRANE RECEPTOR"/>
    <property type="match status" value="1"/>
</dbReference>
<keyword evidence="6 11" id="KW-0798">TonB box</keyword>
<dbReference type="Pfam" id="PF07715">
    <property type="entry name" value="Plug"/>
    <property type="match status" value="1"/>
</dbReference>
<sequence>MKRLTFLLLCLFIGIGVATAQTMKITGNVISSEDQQPVIGAAVVVKGTTIGTVTDFEGNFTLDVPGDAKTIFISYVGLKTKEVAVAPVVNVMLDSDSKALDEVVVTAMGLTREKKSLGYALQEVKSEDITKAGQMNVANSLSGKIAGVQVTAQGGQIGASQNIVIRGNSSFGNNQPLIVVDGVPMTNDNPTGSAVILGSGLNDINTEDIESISVLKGGSAALYGMRAGNGVILITTKSGKKDKGISVSYDGDITMDRIYNLPGLQNKYGQGYYGSEFDWKASGFDGSYQDFASSMGYSYVDGNGSGINDNADESWGPRLDIGLQLPQFNSPVVNGVRQATPWVSQPNNIKDFFQTGYSTSHTISLTAATEKSSTRASISYRGQEGTTPNTDMQRYAASLNTKMNFNKYIEFDLSANYVRTTSGNLPGTGYDGANVMQSLLQWHGRQIDMNDLKANWDQKDETGAYTHYNWQKSYATNPYWVLNKNLNKYKRDRMFGKSSLWYKPTDWLKFEGRVGLDTYFSSQLSNIEWSIDYPDGYFRDYDRRTTEVNADFIAYFNKQFGDFQVNALAGANYRDYDYFIKTIGADELTVPGLYTVANAKGSVYASENHETRRSNSVYANASIGWRNQAYVDISVRNDWDSTIKDAFFYPSFSASWIMTETLPSLTESGWLNFLKLRGGWAKIGSATDPYLSNAYYSVLSAPFNGTSLYYNPITFPATHLRPEMVKTWEVGVEANFLRNRLHLDVAYYQKTTTDQIMQARVSTATGYRSMMINAGEISNKGVELQVSGDIIQNKDGFNWTATLNWSKDKSKIVELYTDPITGESLDAYEIGSSWSCYNYAKPGKSWGTLVGTGFVYDEDGAILVRDGMPMYEENKEIGDVAPDWLMGFNNEFSYKNWSFGFLLDFRKGGDVYSISQAFGTYTGIYDFTAEGDLREKGVVAGQNVMTDKVFKNEDGSINNTAVSAEDFFGNYYTICEMAVVDGSFLKLREAHLTYNFPQSILKKTKYLKAAHVSLVGTNLALLWVHKSNQIHLDPESTTGAANANVGFESNSYPPSRSFGLKVGVTF</sequence>
<dbReference type="NCBIfam" id="TIGR04057">
    <property type="entry name" value="SusC_RagA_signa"/>
    <property type="match status" value="1"/>
</dbReference>
<keyword evidence="3 10" id="KW-1134">Transmembrane beta strand</keyword>
<evidence type="ECO:0000256" key="7">
    <source>
        <dbReference type="ARBA" id="ARBA00023136"/>
    </source>
</evidence>
<dbReference type="GO" id="GO:0015344">
    <property type="term" value="F:siderophore uptake transmembrane transporter activity"/>
    <property type="evidence" value="ECO:0007669"/>
    <property type="project" value="TreeGrafter"/>
</dbReference>
<dbReference type="GO" id="GO:0009279">
    <property type="term" value="C:cell outer membrane"/>
    <property type="evidence" value="ECO:0007669"/>
    <property type="project" value="UniProtKB-SubCell"/>
</dbReference>
<reference evidence="16 18" key="2">
    <citation type="submission" date="2019-04" db="EMBL/GenBank/DDBJ databases">
        <title>Microbes associate with the intestines of laboratory mice.</title>
        <authorList>
            <person name="Navarre W."/>
            <person name="Wong E."/>
            <person name="Huang K."/>
            <person name="Tropini C."/>
            <person name="Ng K."/>
            <person name="Yu B."/>
        </authorList>
    </citation>
    <scope>NUCLEOTIDE SEQUENCE [LARGE SCALE GENOMIC DNA]</scope>
    <source>
        <strain evidence="16 18">NM39_I3</strain>
    </source>
</reference>
<evidence type="ECO:0000256" key="2">
    <source>
        <dbReference type="ARBA" id="ARBA00022448"/>
    </source>
</evidence>
<evidence type="ECO:0000256" key="12">
    <source>
        <dbReference type="SAM" id="SignalP"/>
    </source>
</evidence>
<dbReference type="NCBIfam" id="TIGR04056">
    <property type="entry name" value="OMP_RagA_SusC"/>
    <property type="match status" value="1"/>
</dbReference>
<comment type="subcellular location">
    <subcellularLocation>
        <location evidence="1 10">Cell outer membrane</location>
        <topology evidence="1 10">Multi-pass membrane protein</topology>
    </subcellularLocation>
</comment>
<keyword evidence="4 10" id="KW-0812">Transmembrane</keyword>
<feature type="signal peptide" evidence="12">
    <location>
        <begin position="1"/>
        <end position="20"/>
    </location>
</feature>
<evidence type="ECO:0000259" key="14">
    <source>
        <dbReference type="Pfam" id="PF07715"/>
    </source>
</evidence>
<dbReference type="Gene3D" id="2.60.40.1120">
    <property type="entry name" value="Carboxypeptidase-like, regulatory domain"/>
    <property type="match status" value="1"/>
</dbReference>
<dbReference type="InterPro" id="IPR037066">
    <property type="entry name" value="Plug_dom_sf"/>
</dbReference>
<comment type="caution">
    <text evidence="15">The sequence shown here is derived from an EMBL/GenBank/DDBJ whole genome shotgun (WGS) entry which is preliminary data.</text>
</comment>
<dbReference type="PROSITE" id="PS52016">
    <property type="entry name" value="TONB_DEPENDENT_REC_3"/>
    <property type="match status" value="1"/>
</dbReference>
<feature type="domain" description="TonB-dependent receptor plug" evidence="14">
    <location>
        <begin position="114"/>
        <end position="231"/>
    </location>
</feature>
<keyword evidence="5 12" id="KW-0732">Signal</keyword>
<dbReference type="GO" id="GO:0044718">
    <property type="term" value="P:siderophore transmembrane transport"/>
    <property type="evidence" value="ECO:0007669"/>
    <property type="project" value="TreeGrafter"/>
</dbReference>
<evidence type="ECO:0000256" key="11">
    <source>
        <dbReference type="RuleBase" id="RU003357"/>
    </source>
</evidence>
<evidence type="ECO:0000313" key="18">
    <source>
        <dbReference type="Proteomes" id="UP000310032"/>
    </source>
</evidence>
<dbReference type="InterPro" id="IPR008969">
    <property type="entry name" value="CarboxyPept-like_regulatory"/>
</dbReference>
<dbReference type="Proteomes" id="UP000310032">
    <property type="component" value="Unassembled WGS sequence"/>
</dbReference>
<evidence type="ECO:0000256" key="10">
    <source>
        <dbReference type="PROSITE-ProRule" id="PRU01360"/>
    </source>
</evidence>
<feature type="chain" id="PRO_5036339362" evidence="12">
    <location>
        <begin position="21"/>
        <end position="1066"/>
    </location>
</feature>
<dbReference type="Proteomes" id="UP000278164">
    <property type="component" value="Unassembled WGS sequence"/>
</dbReference>
<keyword evidence="7 10" id="KW-0472">Membrane</keyword>
<evidence type="ECO:0000256" key="6">
    <source>
        <dbReference type="ARBA" id="ARBA00023077"/>
    </source>
</evidence>
<dbReference type="InterPro" id="IPR012910">
    <property type="entry name" value="Plug_dom"/>
</dbReference>
<evidence type="ECO:0000313" key="17">
    <source>
        <dbReference type="Proteomes" id="UP000278164"/>
    </source>
</evidence>
<dbReference type="SUPFAM" id="SSF49464">
    <property type="entry name" value="Carboxypeptidase regulatory domain-like"/>
    <property type="match status" value="1"/>
</dbReference>
<evidence type="ECO:0000256" key="8">
    <source>
        <dbReference type="ARBA" id="ARBA00023170"/>
    </source>
</evidence>
<dbReference type="Pfam" id="PF13715">
    <property type="entry name" value="CarbopepD_reg_2"/>
    <property type="match status" value="1"/>
</dbReference>
<protein>
    <submittedName>
        <fullName evidence="15">SusC/RagA family TonB-linked outer membrane protein</fullName>
    </submittedName>
</protein>
<organism evidence="15 17">
    <name type="scientific">Parabacteroides distasonis</name>
    <dbReference type="NCBI Taxonomy" id="823"/>
    <lineage>
        <taxon>Bacteria</taxon>
        <taxon>Pseudomonadati</taxon>
        <taxon>Bacteroidota</taxon>
        <taxon>Bacteroidia</taxon>
        <taxon>Bacteroidales</taxon>
        <taxon>Tannerellaceae</taxon>
        <taxon>Parabacteroides</taxon>
    </lineage>
</organism>
<accession>A0A3L7ZSE7</accession>
<dbReference type="Pfam" id="PF00593">
    <property type="entry name" value="TonB_dep_Rec_b-barrel"/>
    <property type="match status" value="1"/>
</dbReference>
<reference evidence="15 17" key="1">
    <citation type="submission" date="2018-09" db="EMBL/GenBank/DDBJ databases">
        <title>Murine metabolic-syndrome-specific gut microbial biobank.</title>
        <authorList>
            <person name="Liu C."/>
        </authorList>
    </citation>
    <scope>NUCLEOTIDE SEQUENCE [LARGE SCALE GENOMIC DNA]</scope>
    <source>
        <strain evidence="15 17">8-P5</strain>
    </source>
</reference>
<dbReference type="InterPro" id="IPR000531">
    <property type="entry name" value="Beta-barrel_TonB"/>
</dbReference>
<keyword evidence="9 10" id="KW-0998">Cell outer membrane</keyword>
<dbReference type="RefSeq" id="WP_121735049.1">
    <property type="nucleotide sequence ID" value="NZ_QXXG01000016.1"/>
</dbReference>
<feature type="domain" description="TonB-dependent receptor-like beta-barrel" evidence="13">
    <location>
        <begin position="418"/>
        <end position="856"/>
    </location>
</feature>
<dbReference type="InterPro" id="IPR036942">
    <property type="entry name" value="Beta-barrel_TonB_sf"/>
</dbReference>
<dbReference type="InterPro" id="IPR039426">
    <property type="entry name" value="TonB-dep_rcpt-like"/>
</dbReference>
<dbReference type="AlphaFoldDB" id="A0A3L7ZSE7"/>
<dbReference type="SUPFAM" id="SSF56935">
    <property type="entry name" value="Porins"/>
    <property type="match status" value="1"/>
</dbReference>
<gene>
    <name evidence="15" type="ORF">D7V78_03685</name>
    <name evidence="16" type="ORF">E5342_11295</name>
</gene>
<evidence type="ECO:0000256" key="1">
    <source>
        <dbReference type="ARBA" id="ARBA00004571"/>
    </source>
</evidence>
<comment type="similarity">
    <text evidence="10 11">Belongs to the TonB-dependent receptor family.</text>
</comment>
<dbReference type="OrthoDB" id="9768177at2"/>
<dbReference type="InterPro" id="IPR023996">
    <property type="entry name" value="TonB-dep_OMP_SusC/RagA"/>
</dbReference>
<dbReference type="Gene3D" id="2.40.170.20">
    <property type="entry name" value="TonB-dependent receptor, beta-barrel domain"/>
    <property type="match status" value="1"/>
</dbReference>
<evidence type="ECO:0000313" key="16">
    <source>
        <dbReference type="EMBL" id="TGY57011.1"/>
    </source>
</evidence>
<evidence type="ECO:0000256" key="9">
    <source>
        <dbReference type="ARBA" id="ARBA00023237"/>
    </source>
</evidence>
<proteinExistence type="inferred from homology"/>
<evidence type="ECO:0000256" key="3">
    <source>
        <dbReference type="ARBA" id="ARBA00022452"/>
    </source>
</evidence>
<dbReference type="EMBL" id="RAYI01000005">
    <property type="protein sequence ID" value="RLT74736.1"/>
    <property type="molecule type" value="Genomic_DNA"/>
</dbReference>
<dbReference type="Gene3D" id="2.170.130.10">
    <property type="entry name" value="TonB-dependent receptor, plug domain"/>
    <property type="match status" value="1"/>
</dbReference>
<dbReference type="InterPro" id="IPR023997">
    <property type="entry name" value="TonB-dep_OMP_SusC/RagA_CS"/>
</dbReference>
<keyword evidence="2 10" id="KW-0813">Transport</keyword>
<dbReference type="PANTHER" id="PTHR30069:SF29">
    <property type="entry name" value="HEMOGLOBIN AND HEMOGLOBIN-HAPTOGLOBIN-BINDING PROTEIN 1-RELATED"/>
    <property type="match status" value="1"/>
</dbReference>
<evidence type="ECO:0000313" key="15">
    <source>
        <dbReference type="EMBL" id="RLT74736.1"/>
    </source>
</evidence>
<evidence type="ECO:0000259" key="13">
    <source>
        <dbReference type="Pfam" id="PF00593"/>
    </source>
</evidence>
<evidence type="ECO:0000256" key="4">
    <source>
        <dbReference type="ARBA" id="ARBA00022692"/>
    </source>
</evidence>
<evidence type="ECO:0000256" key="5">
    <source>
        <dbReference type="ARBA" id="ARBA00022729"/>
    </source>
</evidence>
<keyword evidence="8" id="KW-0675">Receptor</keyword>